<reference evidence="2" key="1">
    <citation type="submission" date="2017-08" db="EMBL/GenBank/DDBJ databases">
        <title>A dynamic microbial community with high functional redundancy inhabits the cold, oxic subseafloor aquifer.</title>
        <authorList>
            <person name="Tully B.J."/>
            <person name="Wheat C.G."/>
            <person name="Glazer B.T."/>
            <person name="Huber J.A."/>
        </authorList>
    </citation>
    <scope>NUCLEOTIDE SEQUENCE [LARGE SCALE GENOMIC DNA]</scope>
</reference>
<protein>
    <submittedName>
        <fullName evidence="1">Uncharacterized protein</fullName>
    </submittedName>
</protein>
<dbReference type="Proteomes" id="UP000217838">
    <property type="component" value="Unassembled WGS sequence"/>
</dbReference>
<comment type="caution">
    <text evidence="1">The sequence shown here is derived from an EMBL/GenBank/DDBJ whole genome shotgun (WGS) entry which is preliminary data.</text>
</comment>
<gene>
    <name evidence="1" type="ORF">COB11_02335</name>
</gene>
<organism evidence="1 2">
    <name type="scientific">Aerophobetes bacterium</name>
    <dbReference type="NCBI Taxonomy" id="2030807"/>
    <lineage>
        <taxon>Bacteria</taxon>
        <taxon>Candidatus Aerophobota</taxon>
    </lineage>
</organism>
<name>A0A2A4YL12_UNCAE</name>
<dbReference type="AlphaFoldDB" id="A0A2A4YL12"/>
<sequence>MTTDYGRFMQGDTLLSFGVGDGDHHLITVPEAEIGYLRYGDTSGHINWARSFIPLTRKDGANAVCDFTRTDEGVTVPRASIQQTNLVALRTVVHVDPDTQVRTVQLERKYFLPETDTGHTGRYGEFTAFEDKSSGLEALYDNPAQTDYLNKLLTVNTHGLYKAKELFAHAVKEYRTAKQAVEAPSIRQRTISLATREGIAEEKLAAIDVAHSKFKLVQLAFDEELTKRLAHSATSDRTAFDSARNASSNANLDSAFQSVAPFLPVKDTGDDPIRIHEKYARNLYASYKATKAFFVNEGRHAQDGTKLSLLYDITRALQAAFKDAPGVKGDISRAEGLAATTAAAVRAGDAPDKFGDYLADLEHTRDYTEVECLGLFERYYPDATMLRLPSDFLKRVPQHLKEFVQTFWKYKLKQITEDKVLHLIKGKFEKFRKWLTSTSIRSREMQHTSLEKVAKRAGEQFSFGGSRGFTGTMYVKTVLSPSDSLLQGDYLREAKAECASVNVNNICLELQGITQSLDKYSDIVELEDAVTHYNTVETQNLFADMEGEFQELKGFNRYYDGNAARHLIGTVAYSIDSQYKKAINVRDKIYADRVKYTRMYFEKKLETLYVELSDIRDLAHYQDIMGKINDEHAQICEFFAGPDQRSGLNRLLRGTEGTLRDTSDEVGKFPTMKTLFANRISAGRLFIRARVDALAKQIHAQSRPTGTFNTGPRVYDQDRMLKLDQHRVALQQVTDADESTIDARSQAFYEAGLVQRTALATLQEEQQEYDFLVIDTGNRLKSSAPHRKRNTAFTAALQGRVAAIDTELGHLAYDLETEIARINTTIVDIPSDGGTNAQGANCQIDAITTIRKAIVDMELKMEKHIVGHGQYPAEIYEDIATLKDAFKEKADLVAGVNGIANTSAPYTVPARLVNPL</sequence>
<accession>A0A2A4YL12</accession>
<evidence type="ECO:0000313" key="1">
    <source>
        <dbReference type="EMBL" id="PCI95414.1"/>
    </source>
</evidence>
<dbReference type="EMBL" id="NVUU01000020">
    <property type="protein sequence ID" value="PCI95414.1"/>
    <property type="molecule type" value="Genomic_DNA"/>
</dbReference>
<feature type="non-terminal residue" evidence="1">
    <location>
        <position position="916"/>
    </location>
</feature>
<evidence type="ECO:0000313" key="2">
    <source>
        <dbReference type="Proteomes" id="UP000217838"/>
    </source>
</evidence>
<proteinExistence type="predicted"/>